<dbReference type="InterPro" id="IPR020846">
    <property type="entry name" value="MFS_dom"/>
</dbReference>
<evidence type="ECO:0000256" key="4">
    <source>
        <dbReference type="ARBA" id="ARBA00022475"/>
    </source>
</evidence>
<evidence type="ECO:0000256" key="10">
    <source>
        <dbReference type="ARBA" id="ARBA00039918"/>
    </source>
</evidence>
<evidence type="ECO:0000256" key="2">
    <source>
        <dbReference type="ARBA" id="ARBA00008240"/>
    </source>
</evidence>
<dbReference type="InterPro" id="IPR011701">
    <property type="entry name" value="MFS"/>
</dbReference>
<keyword evidence="7 11" id="KW-1133">Transmembrane helix</keyword>
<dbReference type="GO" id="GO:0015293">
    <property type="term" value="F:symporter activity"/>
    <property type="evidence" value="ECO:0007669"/>
    <property type="project" value="UniProtKB-KW"/>
</dbReference>
<evidence type="ECO:0000259" key="12">
    <source>
        <dbReference type="PROSITE" id="PS50850"/>
    </source>
</evidence>
<dbReference type="InterPro" id="IPR051084">
    <property type="entry name" value="H+-coupled_symporters"/>
</dbReference>
<organism evidence="13">
    <name type="scientific">Sporolactobacillus sp. Y61</name>
    <dbReference type="NCBI Taxonomy" id="3160863"/>
    <lineage>
        <taxon>Bacteria</taxon>
        <taxon>Bacillati</taxon>
        <taxon>Bacillota</taxon>
        <taxon>Bacilli</taxon>
        <taxon>Bacillales</taxon>
        <taxon>Sporolactobacillaceae</taxon>
        <taxon>Sporolactobacillus</taxon>
    </lineage>
</organism>
<keyword evidence="4" id="KW-1003">Cell membrane</keyword>
<accession>A0AAU8IGQ8</accession>
<keyword evidence="8 11" id="KW-0472">Membrane</keyword>
<dbReference type="PANTHER" id="PTHR43528">
    <property type="entry name" value="ALPHA-KETOGLUTARATE PERMEASE"/>
    <property type="match status" value="1"/>
</dbReference>
<feature type="transmembrane region" description="Helical" evidence="11">
    <location>
        <begin position="199"/>
        <end position="219"/>
    </location>
</feature>
<gene>
    <name evidence="13" type="ORF">ABNN70_02125</name>
</gene>
<dbReference type="SUPFAM" id="SSF103473">
    <property type="entry name" value="MFS general substrate transporter"/>
    <property type="match status" value="1"/>
</dbReference>
<feature type="transmembrane region" description="Helical" evidence="11">
    <location>
        <begin position="130"/>
        <end position="154"/>
    </location>
</feature>
<dbReference type="AlphaFoldDB" id="A0AAU8IGQ8"/>
<name>A0AAU8IGQ8_9BACL</name>
<protein>
    <recommendedName>
        <fullName evidence="10">Putative proline/betaine transporter</fullName>
    </recommendedName>
</protein>
<evidence type="ECO:0000256" key="7">
    <source>
        <dbReference type="ARBA" id="ARBA00022989"/>
    </source>
</evidence>
<evidence type="ECO:0000256" key="5">
    <source>
        <dbReference type="ARBA" id="ARBA00022692"/>
    </source>
</evidence>
<dbReference type="RefSeq" id="WP_353948600.1">
    <property type="nucleotide sequence ID" value="NZ_CP159510.1"/>
</dbReference>
<keyword evidence="3" id="KW-0813">Transport</keyword>
<evidence type="ECO:0000256" key="6">
    <source>
        <dbReference type="ARBA" id="ARBA00022847"/>
    </source>
</evidence>
<dbReference type="PROSITE" id="PS50850">
    <property type="entry name" value="MFS"/>
    <property type="match status" value="1"/>
</dbReference>
<dbReference type="Gene3D" id="1.20.1250.20">
    <property type="entry name" value="MFS general substrate transporter like domains"/>
    <property type="match status" value="1"/>
</dbReference>
<feature type="transmembrane region" description="Helical" evidence="11">
    <location>
        <begin position="67"/>
        <end position="88"/>
    </location>
</feature>
<feature type="transmembrane region" description="Helical" evidence="11">
    <location>
        <begin position="323"/>
        <end position="342"/>
    </location>
</feature>
<feature type="transmembrane region" description="Helical" evidence="11">
    <location>
        <begin position="175"/>
        <end position="193"/>
    </location>
</feature>
<proteinExistence type="inferred from homology"/>
<dbReference type="InterPro" id="IPR005829">
    <property type="entry name" value="Sugar_transporter_CS"/>
</dbReference>
<dbReference type="GO" id="GO:0005886">
    <property type="term" value="C:plasma membrane"/>
    <property type="evidence" value="ECO:0007669"/>
    <property type="project" value="UniProtKB-SubCell"/>
</dbReference>
<dbReference type="InterPro" id="IPR036259">
    <property type="entry name" value="MFS_trans_sf"/>
</dbReference>
<comment type="subcellular location">
    <subcellularLocation>
        <location evidence="1">Cell membrane</location>
        <topology evidence="1">Multi-pass membrane protein</topology>
    </subcellularLocation>
</comment>
<feature type="transmembrane region" description="Helical" evidence="11">
    <location>
        <begin position="294"/>
        <end position="311"/>
    </location>
</feature>
<feature type="domain" description="Major facilitator superfamily (MFS) profile" evidence="12">
    <location>
        <begin position="28"/>
        <end position="440"/>
    </location>
</feature>
<evidence type="ECO:0000256" key="3">
    <source>
        <dbReference type="ARBA" id="ARBA00022448"/>
    </source>
</evidence>
<dbReference type="Pfam" id="PF07690">
    <property type="entry name" value="MFS_1"/>
    <property type="match status" value="1"/>
</dbReference>
<sequence length="487" mass="53384">MQFNKNRSERKSREKKVTIVNAGTARKAVVATSVGNAMEWFDFGIYSYLAVTIGQVFFPQVSGPAQLVFSFATFGIAFLVRPIGGLFFGMLGDRLGRKRILAITLIMMAMATLSIGLIPGYASIGIAAPILLLIARLVQGFSTGGEYSGAMTFIAESTPDRKRGVFSSGLEAGTLVGYIFGSGIVTLLSFLLGEEAMLAWGWRIPFLIATPIGIIGLYLREHMEETPAFKAVKRAREAKERRPASLRYILTYHWRALLIGLFLVFFYNVVNYTVLTYMPAHLSAMLGYNQTSGLLWLLIVMIVMIPIVLFMGHISDRIGARRVVQGGLIGLIVLTLPAFWLIGSGQSAAVFLGLLILAAFLASFQGTMPSLLPSLYFTSVRYGALSITYNVSTSLFGGTTPLVVAQLIQVTGNKLVPAYYMILSCLIGIVFVTFFVKETAGKPLRGSAPAVETKQEAQNVQSADRPLWWHSERKAIEHRMVDRAESR</sequence>
<evidence type="ECO:0000256" key="9">
    <source>
        <dbReference type="ARBA" id="ARBA00037295"/>
    </source>
</evidence>
<dbReference type="PANTHER" id="PTHR43528:SF1">
    <property type="entry name" value="ALPHA-KETOGLUTARATE PERMEASE"/>
    <property type="match status" value="1"/>
</dbReference>
<comment type="function">
    <text evidence="9">May be a proton symporter involved in the uptake of osmolytes such as proline and glycine betaine.</text>
</comment>
<evidence type="ECO:0000313" key="13">
    <source>
        <dbReference type="EMBL" id="XCJ17348.1"/>
    </source>
</evidence>
<dbReference type="EMBL" id="CP159510">
    <property type="protein sequence ID" value="XCJ17348.1"/>
    <property type="molecule type" value="Genomic_DNA"/>
</dbReference>
<feature type="transmembrane region" description="Helical" evidence="11">
    <location>
        <begin position="252"/>
        <end position="274"/>
    </location>
</feature>
<feature type="transmembrane region" description="Helical" evidence="11">
    <location>
        <begin position="380"/>
        <end position="398"/>
    </location>
</feature>
<feature type="transmembrane region" description="Helical" evidence="11">
    <location>
        <begin position="418"/>
        <end position="436"/>
    </location>
</feature>
<evidence type="ECO:0000256" key="1">
    <source>
        <dbReference type="ARBA" id="ARBA00004651"/>
    </source>
</evidence>
<dbReference type="CDD" id="cd17366">
    <property type="entry name" value="MFS_ProP"/>
    <property type="match status" value="1"/>
</dbReference>
<evidence type="ECO:0000256" key="8">
    <source>
        <dbReference type="ARBA" id="ARBA00023136"/>
    </source>
</evidence>
<reference evidence="13" key="1">
    <citation type="submission" date="2024-06" db="EMBL/GenBank/DDBJ databases">
        <authorList>
            <person name="Fan A."/>
            <person name="Zhang F.Y."/>
            <person name="Zhang L."/>
        </authorList>
    </citation>
    <scope>NUCLEOTIDE SEQUENCE</scope>
    <source>
        <strain evidence="13">Y61</strain>
    </source>
</reference>
<keyword evidence="5 11" id="KW-0812">Transmembrane</keyword>
<feature type="transmembrane region" description="Helical" evidence="11">
    <location>
        <begin position="100"/>
        <end position="124"/>
    </location>
</feature>
<dbReference type="PROSITE" id="PS00217">
    <property type="entry name" value="SUGAR_TRANSPORT_2"/>
    <property type="match status" value="1"/>
</dbReference>
<evidence type="ECO:0000256" key="11">
    <source>
        <dbReference type="SAM" id="Phobius"/>
    </source>
</evidence>
<dbReference type="FunFam" id="1.20.1250.20:FF:000001">
    <property type="entry name" value="Dicarboxylate MFS transporter"/>
    <property type="match status" value="1"/>
</dbReference>
<comment type="similarity">
    <text evidence="2">Belongs to the major facilitator superfamily. Metabolite:H+ Symporter (MHS) family (TC 2.A.1.6) family.</text>
</comment>
<feature type="transmembrane region" description="Helical" evidence="11">
    <location>
        <begin position="348"/>
        <end position="368"/>
    </location>
</feature>
<keyword evidence="6" id="KW-0769">Symport</keyword>